<accession>A0AA41XD49</accession>
<evidence type="ECO:0000256" key="4">
    <source>
        <dbReference type="ARBA" id="ARBA00023002"/>
    </source>
</evidence>
<dbReference type="RefSeq" id="WP_254759821.1">
    <property type="nucleotide sequence ID" value="NZ_JANCLT010000008.1"/>
</dbReference>
<dbReference type="Proteomes" id="UP001156102">
    <property type="component" value="Unassembled WGS sequence"/>
</dbReference>
<dbReference type="Gene3D" id="3.50.50.60">
    <property type="entry name" value="FAD/NAD(P)-binding domain"/>
    <property type="match status" value="2"/>
</dbReference>
<protein>
    <submittedName>
        <fullName evidence="6">NAD(P)/FAD-dependent oxidoreductase</fullName>
    </submittedName>
</protein>
<dbReference type="InterPro" id="IPR036188">
    <property type="entry name" value="FAD/NAD-bd_sf"/>
</dbReference>
<evidence type="ECO:0000313" key="7">
    <source>
        <dbReference type="Proteomes" id="UP001156102"/>
    </source>
</evidence>
<keyword evidence="7" id="KW-1185">Reference proteome</keyword>
<dbReference type="SUPFAM" id="SSF51905">
    <property type="entry name" value="FAD/NAD(P)-binding domain"/>
    <property type="match status" value="1"/>
</dbReference>
<evidence type="ECO:0000256" key="2">
    <source>
        <dbReference type="ARBA" id="ARBA00011738"/>
    </source>
</evidence>
<gene>
    <name evidence="6" type="ORF">NK662_15345</name>
</gene>
<feature type="domain" description="FAD/NAD(P)-binding" evidence="5">
    <location>
        <begin position="4"/>
        <end position="286"/>
    </location>
</feature>
<comment type="caution">
    <text evidence="6">The sequence shown here is derived from an EMBL/GenBank/DDBJ whole genome shotgun (WGS) entry which is preliminary data.</text>
</comment>
<dbReference type="EMBL" id="JANCLT010000008">
    <property type="protein sequence ID" value="MCP8969901.1"/>
    <property type="molecule type" value="Genomic_DNA"/>
</dbReference>
<name>A0AA41XD49_9BACI</name>
<dbReference type="GO" id="GO:0016491">
    <property type="term" value="F:oxidoreductase activity"/>
    <property type="evidence" value="ECO:0007669"/>
    <property type="project" value="UniProtKB-KW"/>
</dbReference>
<comment type="subunit">
    <text evidence="2">Homodimer.</text>
</comment>
<proteinExistence type="predicted"/>
<dbReference type="InterPro" id="IPR023753">
    <property type="entry name" value="FAD/NAD-binding_dom"/>
</dbReference>
<keyword evidence="3" id="KW-0285">Flavoprotein</keyword>
<dbReference type="PRINTS" id="PR00469">
    <property type="entry name" value="PNDRDTASEII"/>
</dbReference>
<evidence type="ECO:0000313" key="6">
    <source>
        <dbReference type="EMBL" id="MCP8969901.1"/>
    </source>
</evidence>
<evidence type="ECO:0000256" key="1">
    <source>
        <dbReference type="ARBA" id="ARBA00001974"/>
    </source>
</evidence>
<dbReference type="AlphaFoldDB" id="A0AA41XD49"/>
<dbReference type="PANTHER" id="PTHR48105">
    <property type="entry name" value="THIOREDOXIN REDUCTASE 1-RELATED-RELATED"/>
    <property type="match status" value="1"/>
</dbReference>
<dbReference type="Pfam" id="PF07992">
    <property type="entry name" value="Pyr_redox_2"/>
    <property type="match status" value="1"/>
</dbReference>
<evidence type="ECO:0000256" key="3">
    <source>
        <dbReference type="ARBA" id="ARBA00022630"/>
    </source>
</evidence>
<dbReference type="PRINTS" id="PR00368">
    <property type="entry name" value="FADPNR"/>
</dbReference>
<evidence type="ECO:0000259" key="5">
    <source>
        <dbReference type="Pfam" id="PF07992"/>
    </source>
</evidence>
<reference evidence="6" key="1">
    <citation type="submission" date="2022-07" db="EMBL/GenBank/DDBJ databases">
        <authorList>
            <person name="Li W.-J."/>
            <person name="Deng Q.-Q."/>
        </authorList>
    </citation>
    <scope>NUCLEOTIDE SEQUENCE</scope>
    <source>
        <strain evidence="6">SYSU M60031</strain>
    </source>
</reference>
<comment type="cofactor">
    <cofactor evidence="1">
        <name>FAD</name>
        <dbReference type="ChEBI" id="CHEBI:57692"/>
    </cofactor>
</comment>
<organism evidence="6 7">
    <name type="scientific">Ectobacillus ponti</name>
    <dbReference type="NCBI Taxonomy" id="2961894"/>
    <lineage>
        <taxon>Bacteria</taxon>
        <taxon>Bacillati</taxon>
        <taxon>Bacillota</taxon>
        <taxon>Bacilli</taxon>
        <taxon>Bacillales</taxon>
        <taxon>Bacillaceae</taxon>
        <taxon>Ectobacillus</taxon>
    </lineage>
</organism>
<sequence length="302" mass="32419">MNPYDCLIVGGGIAGLQAAIQLGRYQYRVLVIDSHAGRSVICKSYHNILGWPDGVSGETLRHLGIQHALKYHVSFVQDTVLSLTQDKDVQRATTATGTVYTAKAVLLATGLTDHIPEIAGIYPCLGISIYVCPDCDGYEVRGKQTAVLGSGDAGAGLALALRHWTDQIVYMNHGGQKVQQKLQQSMQEQNISYIEGSIHEIDTSAPGILCGIRLADGAYIGAERAFVAFGGNEVHSKLAEQAGIRLNEKKHIIVNPRTKETSVPNIWAAGDLADHSQQVTIAMGDGAQAAIWIHKRLAGLDA</sequence>
<keyword evidence="4" id="KW-0560">Oxidoreductase</keyword>
<dbReference type="InterPro" id="IPR050097">
    <property type="entry name" value="Ferredoxin-NADP_redctase_2"/>
</dbReference>